<keyword evidence="2" id="KW-0677">Repeat</keyword>
<evidence type="ECO:0000256" key="2">
    <source>
        <dbReference type="ARBA" id="ARBA00022737"/>
    </source>
</evidence>
<dbReference type="PANTHER" id="PTHR13720:SF52">
    <property type="entry name" value="ECHINODERM MICROTUBULE-ASSOCIATED PROTEIN-LIKE 6"/>
    <property type="match status" value="1"/>
</dbReference>
<dbReference type="Gene3D" id="2.130.10.10">
    <property type="entry name" value="YVTN repeat-like/Quinoprotein amine dehydrogenase"/>
    <property type="match status" value="2"/>
</dbReference>
<dbReference type="GO" id="GO:0008017">
    <property type="term" value="F:microtubule binding"/>
    <property type="evidence" value="ECO:0007669"/>
    <property type="project" value="TreeGrafter"/>
</dbReference>
<dbReference type="RefSeq" id="XP_010766444.1">
    <property type="nucleotide sequence ID" value="XM_010768142.1"/>
</dbReference>
<sequence length="96" mass="11137">VYKEDLPQLRKKLIGSLKRQKAPEEGLRLQFVHGYRGFDCRNNLFYSQTGELLFHVAAVAVVYDRLKHSQRFYLGHDEDILCLTTHPIKDYAASAQ</sequence>
<name>A0A6I9MJ71_9TELE</name>
<accession>A0A6I9MJ71</accession>
<dbReference type="InterPro" id="IPR005108">
    <property type="entry name" value="HELP"/>
</dbReference>
<dbReference type="PANTHER" id="PTHR13720">
    <property type="entry name" value="WD-40 REPEAT PROTEIN"/>
    <property type="match status" value="1"/>
</dbReference>
<reference evidence="4" key="1">
    <citation type="submission" date="2025-08" db="UniProtKB">
        <authorList>
            <consortium name="RefSeq"/>
        </authorList>
    </citation>
    <scope>IDENTIFICATION</scope>
    <source>
        <tissue evidence="4">Muscle</tissue>
    </source>
</reference>
<dbReference type="GeneID" id="104942843"/>
<dbReference type="Pfam" id="PF03451">
    <property type="entry name" value="HELP"/>
    <property type="match status" value="1"/>
</dbReference>
<organism evidence="3 4">
    <name type="scientific">Notothenia coriiceps</name>
    <name type="common">black rockcod</name>
    <dbReference type="NCBI Taxonomy" id="8208"/>
    <lineage>
        <taxon>Eukaryota</taxon>
        <taxon>Metazoa</taxon>
        <taxon>Chordata</taxon>
        <taxon>Craniata</taxon>
        <taxon>Vertebrata</taxon>
        <taxon>Euteleostomi</taxon>
        <taxon>Actinopterygii</taxon>
        <taxon>Neopterygii</taxon>
        <taxon>Teleostei</taxon>
        <taxon>Neoteleostei</taxon>
        <taxon>Acanthomorphata</taxon>
        <taxon>Eupercaria</taxon>
        <taxon>Perciformes</taxon>
        <taxon>Notothenioidei</taxon>
        <taxon>Nototheniidae</taxon>
        <taxon>Notothenia</taxon>
    </lineage>
</organism>
<evidence type="ECO:0000256" key="1">
    <source>
        <dbReference type="ARBA" id="ARBA00022574"/>
    </source>
</evidence>
<evidence type="ECO:0000313" key="4">
    <source>
        <dbReference type="RefSeq" id="XP_010766444.1"/>
    </source>
</evidence>
<protein>
    <submittedName>
        <fullName evidence="4">Echinoderm microtubule-associated protein-like 6</fullName>
    </submittedName>
</protein>
<gene>
    <name evidence="4" type="primary">LOC104942843</name>
</gene>
<proteinExistence type="predicted"/>
<dbReference type="OrthoDB" id="47802at2759"/>
<keyword evidence="1" id="KW-0853">WD repeat</keyword>
<keyword evidence="3" id="KW-1185">Reference proteome</keyword>
<dbReference type="Proteomes" id="UP000504611">
    <property type="component" value="Unplaced"/>
</dbReference>
<feature type="non-terminal residue" evidence="4">
    <location>
        <position position="1"/>
    </location>
</feature>
<dbReference type="AlphaFoldDB" id="A0A6I9MJ71"/>
<dbReference type="InterPro" id="IPR050630">
    <property type="entry name" value="WD_repeat_EMAP"/>
</dbReference>
<evidence type="ECO:0000313" key="3">
    <source>
        <dbReference type="Proteomes" id="UP000504611"/>
    </source>
</evidence>
<dbReference type="InterPro" id="IPR015943">
    <property type="entry name" value="WD40/YVTN_repeat-like_dom_sf"/>
</dbReference>
<feature type="non-terminal residue" evidence="4">
    <location>
        <position position="96"/>
    </location>
</feature>
<dbReference type="KEGG" id="ncc:104942843"/>